<proteinExistence type="predicted"/>
<comment type="caution">
    <text evidence="1">The sequence shown here is derived from an EMBL/GenBank/DDBJ whole genome shotgun (WGS) entry which is preliminary data.</text>
</comment>
<dbReference type="EMBL" id="CM037151">
    <property type="protein sequence ID" value="KAH7843525.1"/>
    <property type="molecule type" value="Genomic_DNA"/>
</dbReference>
<keyword evidence="2" id="KW-1185">Reference proteome</keyword>
<organism evidence="1 2">
    <name type="scientific">Vaccinium darrowii</name>
    <dbReference type="NCBI Taxonomy" id="229202"/>
    <lineage>
        <taxon>Eukaryota</taxon>
        <taxon>Viridiplantae</taxon>
        <taxon>Streptophyta</taxon>
        <taxon>Embryophyta</taxon>
        <taxon>Tracheophyta</taxon>
        <taxon>Spermatophyta</taxon>
        <taxon>Magnoliopsida</taxon>
        <taxon>eudicotyledons</taxon>
        <taxon>Gunneridae</taxon>
        <taxon>Pentapetalae</taxon>
        <taxon>asterids</taxon>
        <taxon>Ericales</taxon>
        <taxon>Ericaceae</taxon>
        <taxon>Vaccinioideae</taxon>
        <taxon>Vaccinieae</taxon>
        <taxon>Vaccinium</taxon>
    </lineage>
</organism>
<name>A0ACB7XSL2_9ERIC</name>
<reference evidence="1 2" key="1">
    <citation type="journal article" date="2021" name="Hortic Res">
        <title>High-quality reference genome and annotation aids understanding of berry development for evergreen blueberry (Vaccinium darrowii).</title>
        <authorList>
            <person name="Yu J."/>
            <person name="Hulse-Kemp A.M."/>
            <person name="Babiker E."/>
            <person name="Staton M."/>
        </authorList>
    </citation>
    <scope>NUCLEOTIDE SEQUENCE [LARGE SCALE GENOMIC DNA]</scope>
    <source>
        <strain evidence="2">cv. NJ 8807/NJ 8810</strain>
        <tissue evidence="1">Young leaf</tissue>
    </source>
</reference>
<sequence length="166" mass="18140">MKVHPMQKKRNIAIRDAMDSLSSSSSSGETLTHKRLRRLPHVFGKVLELPFPSDADVSVEESTDCFRFVAEADEAGIGDGVRVHAVEIHPGVTKIVVRNAGEGSDDEVLELLLGEVDVWRFRLPAMTRPELATVVFIDGELIVTVPKSGEVVREVMGGIGQLVLVQ</sequence>
<protein>
    <submittedName>
        <fullName evidence="1">Uncharacterized protein</fullName>
    </submittedName>
</protein>
<gene>
    <name evidence="1" type="ORF">Vadar_017681</name>
</gene>
<dbReference type="Proteomes" id="UP000828048">
    <property type="component" value="Chromosome 1"/>
</dbReference>
<accession>A0ACB7XSL2</accession>
<evidence type="ECO:0000313" key="1">
    <source>
        <dbReference type="EMBL" id="KAH7843525.1"/>
    </source>
</evidence>
<evidence type="ECO:0000313" key="2">
    <source>
        <dbReference type="Proteomes" id="UP000828048"/>
    </source>
</evidence>